<sequence>MHSLSIAVSSISHCGMTVPQQFHCTFVDDLERPNLRIVTLPLKFSTGTTICANTPECPELTVSRSLHRAVFEALYSLSDPAVRAPVRPIAGRLVSLEVGTTYQRRTKSTSSVASHAAQ</sequence>
<organism evidence="1 2">
    <name type="scientific">Paragonimus westermani</name>
    <dbReference type="NCBI Taxonomy" id="34504"/>
    <lineage>
        <taxon>Eukaryota</taxon>
        <taxon>Metazoa</taxon>
        <taxon>Spiralia</taxon>
        <taxon>Lophotrochozoa</taxon>
        <taxon>Platyhelminthes</taxon>
        <taxon>Trematoda</taxon>
        <taxon>Digenea</taxon>
        <taxon>Plagiorchiida</taxon>
        <taxon>Troglotremata</taxon>
        <taxon>Troglotrematidae</taxon>
        <taxon>Paragonimus</taxon>
    </lineage>
</organism>
<dbReference type="Proteomes" id="UP000699462">
    <property type="component" value="Unassembled WGS sequence"/>
</dbReference>
<accession>A0A8T0DBS4</accession>
<name>A0A8T0DBS4_9TREM</name>
<reference evidence="1 2" key="1">
    <citation type="submission" date="2019-07" db="EMBL/GenBank/DDBJ databases">
        <title>Annotation for the trematode Paragonimus westermani.</title>
        <authorList>
            <person name="Choi Y.-J."/>
        </authorList>
    </citation>
    <scope>NUCLEOTIDE SEQUENCE [LARGE SCALE GENOMIC DNA]</scope>
    <source>
        <strain evidence="1">180907_Pwestermani</strain>
    </source>
</reference>
<evidence type="ECO:0000313" key="2">
    <source>
        <dbReference type="Proteomes" id="UP000699462"/>
    </source>
</evidence>
<dbReference type="AlphaFoldDB" id="A0A8T0DBS4"/>
<evidence type="ECO:0000313" key="1">
    <source>
        <dbReference type="EMBL" id="KAF8565240.1"/>
    </source>
</evidence>
<proteinExistence type="predicted"/>
<keyword evidence="2" id="KW-1185">Reference proteome</keyword>
<gene>
    <name evidence="1" type="ORF">P879_10558</name>
</gene>
<protein>
    <submittedName>
        <fullName evidence="1">Uncharacterized protein</fullName>
    </submittedName>
</protein>
<comment type="caution">
    <text evidence="1">The sequence shown here is derived from an EMBL/GenBank/DDBJ whole genome shotgun (WGS) entry which is preliminary data.</text>
</comment>
<dbReference type="EMBL" id="JTDF01007094">
    <property type="protein sequence ID" value="KAF8565240.1"/>
    <property type="molecule type" value="Genomic_DNA"/>
</dbReference>